<comment type="caution">
    <text evidence="2">The sequence shown here is derived from an EMBL/GenBank/DDBJ whole genome shotgun (WGS) entry which is preliminary data.</text>
</comment>
<name>A0A1F7WLT3_9BACT</name>
<feature type="transmembrane region" description="Helical" evidence="1">
    <location>
        <begin position="248"/>
        <end position="267"/>
    </location>
</feature>
<feature type="transmembrane region" description="Helical" evidence="1">
    <location>
        <begin position="347"/>
        <end position="365"/>
    </location>
</feature>
<proteinExistence type="predicted"/>
<protein>
    <recommendedName>
        <fullName evidence="4">Glycosyltransferase RgtA/B/C/D-like domain-containing protein</fullName>
    </recommendedName>
</protein>
<evidence type="ECO:0000313" key="2">
    <source>
        <dbReference type="EMBL" id="OGM03349.1"/>
    </source>
</evidence>
<dbReference type="Proteomes" id="UP000178735">
    <property type="component" value="Unassembled WGS sequence"/>
</dbReference>
<organism evidence="2 3">
    <name type="scientific">Candidatus Wallbacteria bacterium GWC2_49_35</name>
    <dbReference type="NCBI Taxonomy" id="1817813"/>
    <lineage>
        <taxon>Bacteria</taxon>
        <taxon>Candidatus Walliibacteriota</taxon>
    </lineage>
</organism>
<evidence type="ECO:0008006" key="4">
    <source>
        <dbReference type="Google" id="ProtNLM"/>
    </source>
</evidence>
<feature type="transmembrane region" description="Helical" evidence="1">
    <location>
        <begin position="134"/>
        <end position="151"/>
    </location>
</feature>
<feature type="transmembrane region" description="Helical" evidence="1">
    <location>
        <begin position="86"/>
        <end position="104"/>
    </location>
</feature>
<sequence length="517" mass="57532">MRLNGKIIVIASIIFIFAYNLHIYPWMMDDAFIFFRYAENFASGEGFVYNPGECVEGCTSFLWMLTLGAVALFKFDLLVFSKVLNAILACLVIILAAGSHKYIRCVPPEGAAAAAALTAACGAFAPWLSSGMEVVLFSFLILFAFFYSTGAKKPVEYGVSGVLCALVVMCRPEGVFLVLPIFVFHYINHFHRRDRGFYISLFKFAYVYAPYFLWRLWYYGGLMPNTVRAKVGFGYSQAARGAEYFFDYFLLAAPLLLFAAAAGFYIFSDLKKNARDEACGVSFNGDEAAAGASKLAVLYAFVILNIIFVIAAGGDFMYGFRFFAHLTAPIAILAVFALEKIFAARRYFVTALIFVISYGLIQFFVHPEIYGISNSSPVDFGREAGFFLKTEGRPDAVLAINTAGIIPYYSKLKTIDMLGLTDVHIASAAVENFGAGPAGHEKGDGGYVLQRRPDFIVFGNFEGSKTPIYRSDRQIFESAAFQSGYEAKVHRITAGVRRGGVDERYFHYFERKKDWPF</sequence>
<accession>A0A1F7WLT3</accession>
<dbReference type="EMBL" id="MGFH01000172">
    <property type="protein sequence ID" value="OGM03349.1"/>
    <property type="molecule type" value="Genomic_DNA"/>
</dbReference>
<keyword evidence="1" id="KW-0812">Transmembrane</keyword>
<dbReference type="STRING" id="1817813.A2008_08085"/>
<keyword evidence="1" id="KW-1133">Transmembrane helix</keyword>
<feature type="transmembrane region" description="Helical" evidence="1">
    <location>
        <begin position="157"/>
        <end position="184"/>
    </location>
</feature>
<evidence type="ECO:0000256" key="1">
    <source>
        <dbReference type="SAM" id="Phobius"/>
    </source>
</evidence>
<dbReference type="AlphaFoldDB" id="A0A1F7WLT3"/>
<feature type="transmembrane region" description="Helical" evidence="1">
    <location>
        <begin position="295"/>
        <end position="312"/>
    </location>
</feature>
<feature type="transmembrane region" description="Helical" evidence="1">
    <location>
        <begin position="318"/>
        <end position="338"/>
    </location>
</feature>
<keyword evidence="1" id="KW-0472">Membrane</keyword>
<gene>
    <name evidence="2" type="ORF">A2008_08085</name>
</gene>
<reference evidence="2 3" key="1">
    <citation type="journal article" date="2016" name="Nat. Commun.">
        <title>Thousands of microbial genomes shed light on interconnected biogeochemical processes in an aquifer system.</title>
        <authorList>
            <person name="Anantharaman K."/>
            <person name="Brown C.T."/>
            <person name="Hug L.A."/>
            <person name="Sharon I."/>
            <person name="Castelle C.J."/>
            <person name="Probst A.J."/>
            <person name="Thomas B.C."/>
            <person name="Singh A."/>
            <person name="Wilkins M.J."/>
            <person name="Karaoz U."/>
            <person name="Brodie E.L."/>
            <person name="Williams K.H."/>
            <person name="Hubbard S.S."/>
            <person name="Banfield J.F."/>
        </authorList>
    </citation>
    <scope>NUCLEOTIDE SEQUENCE [LARGE SCALE GENOMIC DNA]</scope>
</reference>
<feature type="transmembrane region" description="Helical" evidence="1">
    <location>
        <begin position="196"/>
        <end position="214"/>
    </location>
</feature>
<feature type="transmembrane region" description="Helical" evidence="1">
    <location>
        <begin position="7"/>
        <end position="27"/>
    </location>
</feature>
<evidence type="ECO:0000313" key="3">
    <source>
        <dbReference type="Proteomes" id="UP000178735"/>
    </source>
</evidence>